<dbReference type="PANTHER" id="PTHR38015">
    <property type="entry name" value="BLR6086 PROTEIN"/>
    <property type="match status" value="1"/>
</dbReference>
<dbReference type="PANTHER" id="PTHR38015:SF1">
    <property type="entry name" value="OPINE DEHYDROGENASE DOMAIN-CONTAINING PROTEIN"/>
    <property type="match status" value="1"/>
</dbReference>
<dbReference type="SUPFAM" id="SSF48179">
    <property type="entry name" value="6-phosphogluconate dehydrogenase C-terminal domain-like"/>
    <property type="match status" value="1"/>
</dbReference>
<dbReference type="InParanoid" id="A0A078A2K9"/>
<organism evidence="2 3">
    <name type="scientific">Stylonychia lemnae</name>
    <name type="common">Ciliate</name>
    <dbReference type="NCBI Taxonomy" id="5949"/>
    <lineage>
        <taxon>Eukaryota</taxon>
        <taxon>Sar</taxon>
        <taxon>Alveolata</taxon>
        <taxon>Ciliophora</taxon>
        <taxon>Intramacronucleata</taxon>
        <taxon>Spirotrichea</taxon>
        <taxon>Stichotrichia</taxon>
        <taxon>Sporadotrichida</taxon>
        <taxon>Oxytrichidae</taxon>
        <taxon>Stylonychinae</taxon>
        <taxon>Stylonychia</taxon>
    </lineage>
</organism>
<dbReference type="EMBL" id="CCKQ01004611">
    <property type="protein sequence ID" value="CDW75773.1"/>
    <property type="molecule type" value="Genomic_DNA"/>
</dbReference>
<gene>
    <name evidence="2" type="primary">Contig8100.g8637</name>
    <name evidence="2" type="ORF">STYLEM_4768</name>
</gene>
<protein>
    <submittedName>
        <fullName evidence="2">Opine dehydrogenase</fullName>
    </submittedName>
</protein>
<dbReference type="InterPro" id="IPR003421">
    <property type="entry name" value="Opine_DH"/>
</dbReference>
<dbReference type="AlphaFoldDB" id="A0A078A2K9"/>
<proteinExistence type="predicted"/>
<dbReference type="Gene3D" id="3.40.50.720">
    <property type="entry name" value="NAD(P)-binding Rossmann-like Domain"/>
    <property type="match status" value="1"/>
</dbReference>
<name>A0A078A2K9_STYLE</name>
<dbReference type="Pfam" id="PF02317">
    <property type="entry name" value="Octopine_DH"/>
    <property type="match status" value="1"/>
</dbReference>
<keyword evidence="3" id="KW-1185">Reference proteome</keyword>
<evidence type="ECO:0000313" key="2">
    <source>
        <dbReference type="EMBL" id="CDW75773.1"/>
    </source>
</evidence>
<dbReference type="InterPro" id="IPR051729">
    <property type="entry name" value="Opine/Lysopine_DH"/>
</dbReference>
<dbReference type="Gene3D" id="1.10.1040.10">
    <property type="entry name" value="N-(1-d-carboxylethyl)-l-norvaline Dehydrogenase, domain 2"/>
    <property type="match status" value="1"/>
</dbReference>
<feature type="domain" description="Opine dehydrogenase" evidence="1">
    <location>
        <begin position="192"/>
        <end position="363"/>
    </location>
</feature>
<accession>A0A078A2K9</accession>
<dbReference type="Proteomes" id="UP000039865">
    <property type="component" value="Unassembled WGS sequence"/>
</dbReference>
<dbReference type="InterPro" id="IPR008927">
    <property type="entry name" value="6-PGluconate_DH-like_C_sf"/>
</dbReference>
<dbReference type="InterPro" id="IPR036291">
    <property type="entry name" value="NAD(P)-bd_dom_sf"/>
</dbReference>
<reference evidence="2 3" key="1">
    <citation type="submission" date="2014-06" db="EMBL/GenBank/DDBJ databases">
        <authorList>
            <person name="Swart Estienne"/>
        </authorList>
    </citation>
    <scope>NUCLEOTIDE SEQUENCE [LARGE SCALE GENOMIC DNA]</scope>
    <source>
        <strain evidence="2 3">130c</strain>
    </source>
</reference>
<dbReference type="OrthoDB" id="6058913at2759"/>
<evidence type="ECO:0000313" key="3">
    <source>
        <dbReference type="Proteomes" id="UP000039865"/>
    </source>
</evidence>
<dbReference type="InterPro" id="IPR013328">
    <property type="entry name" value="6PGD_dom2"/>
</dbReference>
<dbReference type="OMA" id="HPARYYS"/>
<dbReference type="SUPFAM" id="SSF51735">
    <property type="entry name" value="NAD(P)-binding Rossmann-fold domains"/>
    <property type="match status" value="1"/>
</dbReference>
<sequence>MEPVFQVAVCGGGNLCHGTIAIVGHNNPKYKINVLSRRPEVFDQQIVAHTVKSAWEHKGEMVGKINKCSKDAKDVIPGSQVILICSPAHTKLDILQQIKPYLKEGAYVGSIFGQGGFDLQARYVLGDDIKNKNLTIFCLQYVPFLCKVVNYGKDVNIIGPKKHLYVTSYPVERVHEVCSIMSLAYFIPSVPMPNFLSLTLCPSNQIIHPGRVYGFFKDWDGKTPFNAKDMPLLYEELDQVSADEIQYLDDEIQAIKKSLLQKYPQLDLTQIMPIKDRIISMYDGQISDTSTLKRVFNTNIGYSRVPFPMIPVDKTGEKVTLNLQARFFWEDVPFGLVILKDIGELVGVKTPHIDKQIIFHQKFMPVKYICEKSGQFLDNQAMKESGAPRAYGIKTADDLVAMSLTTEKKSYDLFRAKL</sequence>
<evidence type="ECO:0000259" key="1">
    <source>
        <dbReference type="Pfam" id="PF02317"/>
    </source>
</evidence>
<dbReference type="GO" id="GO:0016491">
    <property type="term" value="F:oxidoreductase activity"/>
    <property type="evidence" value="ECO:0007669"/>
    <property type="project" value="InterPro"/>
</dbReference>